<gene>
    <name evidence="1" type="ORF">DFH07DRAFT_784491</name>
</gene>
<reference evidence="1" key="1">
    <citation type="submission" date="2023-03" db="EMBL/GenBank/DDBJ databases">
        <title>Massive genome expansion in bonnet fungi (Mycena s.s.) driven by repeated elements and novel gene families across ecological guilds.</title>
        <authorList>
            <consortium name="Lawrence Berkeley National Laboratory"/>
            <person name="Harder C.B."/>
            <person name="Miyauchi S."/>
            <person name="Viragh M."/>
            <person name="Kuo A."/>
            <person name="Thoen E."/>
            <person name="Andreopoulos B."/>
            <person name="Lu D."/>
            <person name="Skrede I."/>
            <person name="Drula E."/>
            <person name="Henrissat B."/>
            <person name="Morin E."/>
            <person name="Kohler A."/>
            <person name="Barry K."/>
            <person name="LaButti K."/>
            <person name="Morin E."/>
            <person name="Salamov A."/>
            <person name="Lipzen A."/>
            <person name="Mereny Z."/>
            <person name="Hegedus B."/>
            <person name="Baldrian P."/>
            <person name="Stursova M."/>
            <person name="Weitz H."/>
            <person name="Taylor A."/>
            <person name="Grigoriev I.V."/>
            <person name="Nagy L.G."/>
            <person name="Martin F."/>
            <person name="Kauserud H."/>
        </authorList>
    </citation>
    <scope>NUCLEOTIDE SEQUENCE</scope>
    <source>
        <strain evidence="1">CBHHK188m</strain>
    </source>
</reference>
<dbReference type="AlphaFoldDB" id="A0AAD7HHN5"/>
<protein>
    <submittedName>
        <fullName evidence="1">Uncharacterized protein</fullName>
    </submittedName>
</protein>
<evidence type="ECO:0000313" key="1">
    <source>
        <dbReference type="EMBL" id="KAJ7720082.1"/>
    </source>
</evidence>
<sequence>MPPGYRSIIKALKAGFLSRLVDYVGGTYPHIAIDPVKLLLAVILPPSTIYHPVLTEMKPALIQVATLHWKKFQRVAKDRMKVMEWFDSDEYEACDNIEPARPSIGAREVTEEHTLPIGDIASPGDPEPYNIRDDSFLPRLLHHDYERSKRQIFRAQAFSLLLQPHKHLCTEFDYTGPFVVVSHSPTNDDAGRESNTVDPESIQWEESVSRAVKSRGRMHTHAMWSKKGWGGNARG</sequence>
<evidence type="ECO:0000313" key="2">
    <source>
        <dbReference type="Proteomes" id="UP001215280"/>
    </source>
</evidence>
<comment type="caution">
    <text evidence="1">The sequence shown here is derived from an EMBL/GenBank/DDBJ whole genome shotgun (WGS) entry which is preliminary data.</text>
</comment>
<name>A0AAD7HHN5_9AGAR</name>
<keyword evidence="2" id="KW-1185">Reference proteome</keyword>
<accession>A0AAD7HHN5</accession>
<dbReference type="EMBL" id="JARJLG010000284">
    <property type="protein sequence ID" value="KAJ7720082.1"/>
    <property type="molecule type" value="Genomic_DNA"/>
</dbReference>
<organism evidence="1 2">
    <name type="scientific">Mycena maculata</name>
    <dbReference type="NCBI Taxonomy" id="230809"/>
    <lineage>
        <taxon>Eukaryota</taxon>
        <taxon>Fungi</taxon>
        <taxon>Dikarya</taxon>
        <taxon>Basidiomycota</taxon>
        <taxon>Agaricomycotina</taxon>
        <taxon>Agaricomycetes</taxon>
        <taxon>Agaricomycetidae</taxon>
        <taxon>Agaricales</taxon>
        <taxon>Marasmiineae</taxon>
        <taxon>Mycenaceae</taxon>
        <taxon>Mycena</taxon>
    </lineage>
</organism>
<proteinExistence type="predicted"/>
<dbReference type="Proteomes" id="UP001215280">
    <property type="component" value="Unassembled WGS sequence"/>
</dbReference>